<dbReference type="PANTHER" id="PTHR43792">
    <property type="entry name" value="GNAT FAMILY, PUTATIVE (AFU_ORTHOLOGUE AFUA_3G00765)-RELATED-RELATED"/>
    <property type="match status" value="1"/>
</dbReference>
<dbReference type="CDD" id="cd04301">
    <property type="entry name" value="NAT_SF"/>
    <property type="match status" value="1"/>
</dbReference>
<keyword evidence="3" id="KW-1185">Reference proteome</keyword>
<dbReference type="Proteomes" id="UP000589520">
    <property type="component" value="Unassembled WGS sequence"/>
</dbReference>
<dbReference type="InterPro" id="IPR051531">
    <property type="entry name" value="N-acetyltransferase"/>
</dbReference>
<comment type="caution">
    <text evidence="2">The sequence shown here is derived from an EMBL/GenBank/DDBJ whole genome shotgun (WGS) entry which is preliminary data.</text>
</comment>
<accession>A0A7Y9PJE4</accession>
<evidence type="ECO:0000259" key="1">
    <source>
        <dbReference type="PROSITE" id="PS51186"/>
    </source>
</evidence>
<dbReference type="GO" id="GO:0016747">
    <property type="term" value="F:acyltransferase activity, transferring groups other than amino-acyl groups"/>
    <property type="evidence" value="ECO:0007669"/>
    <property type="project" value="InterPro"/>
</dbReference>
<gene>
    <name evidence="2" type="ORF">HDF17_003339</name>
</gene>
<dbReference type="SUPFAM" id="SSF55729">
    <property type="entry name" value="Acyl-CoA N-acyltransferases (Nat)"/>
    <property type="match status" value="1"/>
</dbReference>
<keyword evidence="2" id="KW-0808">Transferase</keyword>
<reference evidence="2 3" key="1">
    <citation type="submission" date="2020-07" db="EMBL/GenBank/DDBJ databases">
        <title>Genomic Encyclopedia of Type Strains, Phase IV (KMG-V): Genome sequencing to study the core and pangenomes of soil and plant-associated prokaryotes.</title>
        <authorList>
            <person name="Whitman W."/>
        </authorList>
    </citation>
    <scope>NUCLEOTIDE SEQUENCE [LARGE SCALE GENOMIC DNA]</scope>
    <source>
        <strain evidence="2 3">X4EP2</strain>
    </source>
</reference>
<protein>
    <submittedName>
        <fullName evidence="2">RimJ/RimL family protein N-acetyltransferase</fullName>
    </submittedName>
</protein>
<dbReference type="EMBL" id="JACCCW010000002">
    <property type="protein sequence ID" value="NYF81019.1"/>
    <property type="molecule type" value="Genomic_DNA"/>
</dbReference>
<dbReference type="InterPro" id="IPR016181">
    <property type="entry name" value="Acyl_CoA_acyltransferase"/>
</dbReference>
<dbReference type="Pfam" id="PF13302">
    <property type="entry name" value="Acetyltransf_3"/>
    <property type="match status" value="1"/>
</dbReference>
<dbReference type="PANTHER" id="PTHR43792:SF1">
    <property type="entry name" value="N-ACETYLTRANSFERASE DOMAIN-CONTAINING PROTEIN"/>
    <property type="match status" value="1"/>
</dbReference>
<organism evidence="2 3">
    <name type="scientific">Granulicella arctica</name>
    <dbReference type="NCBI Taxonomy" id="940613"/>
    <lineage>
        <taxon>Bacteria</taxon>
        <taxon>Pseudomonadati</taxon>
        <taxon>Acidobacteriota</taxon>
        <taxon>Terriglobia</taxon>
        <taxon>Terriglobales</taxon>
        <taxon>Acidobacteriaceae</taxon>
        <taxon>Granulicella</taxon>
    </lineage>
</organism>
<dbReference type="InterPro" id="IPR000182">
    <property type="entry name" value="GNAT_dom"/>
</dbReference>
<dbReference type="RefSeq" id="WP_348640898.1">
    <property type="nucleotide sequence ID" value="NZ_JACCCW010000002.1"/>
</dbReference>
<evidence type="ECO:0000313" key="3">
    <source>
        <dbReference type="Proteomes" id="UP000589520"/>
    </source>
</evidence>
<dbReference type="PROSITE" id="PS51186">
    <property type="entry name" value="GNAT"/>
    <property type="match status" value="1"/>
</dbReference>
<dbReference type="AlphaFoldDB" id="A0A7Y9PJE4"/>
<sequence>MGWSRTYFLTTDRLGFSQWNEADLALAMTLWGDPRVSSLIGGPFTPDEVGERLSREIEMMSAYKVQYWPVFSLQTHELVGCAGLRPYRSDEQIFEMGVHLRPDYWSQGFAQEAARAVIDFAFETLGVQGLFAGHHPENVASGRFLPRLGFRFTHEEFYPPTGLHHPSYRLMNPRALLVPRS</sequence>
<evidence type="ECO:0000313" key="2">
    <source>
        <dbReference type="EMBL" id="NYF81019.1"/>
    </source>
</evidence>
<feature type="domain" description="N-acetyltransferase" evidence="1">
    <location>
        <begin position="14"/>
        <end position="173"/>
    </location>
</feature>
<proteinExistence type="predicted"/>
<name>A0A7Y9PJE4_9BACT</name>
<dbReference type="Gene3D" id="3.40.630.30">
    <property type="match status" value="1"/>
</dbReference>